<feature type="region of interest" description="Disordered" evidence="2">
    <location>
        <begin position="200"/>
        <end position="221"/>
    </location>
</feature>
<evidence type="ECO:0000313" key="3">
    <source>
        <dbReference type="EMBL" id="KAF8479338.1"/>
    </source>
</evidence>
<feature type="compositionally biased region" description="Basic and acidic residues" evidence="2">
    <location>
        <begin position="80"/>
        <end position="98"/>
    </location>
</feature>
<dbReference type="OrthoDB" id="341898at2759"/>
<feature type="region of interest" description="Disordered" evidence="2">
    <location>
        <begin position="242"/>
        <end position="318"/>
    </location>
</feature>
<evidence type="ECO:0000256" key="2">
    <source>
        <dbReference type="SAM" id="MobiDB-lite"/>
    </source>
</evidence>
<dbReference type="GO" id="GO:0019888">
    <property type="term" value="F:protein phosphatase regulator activity"/>
    <property type="evidence" value="ECO:0007669"/>
    <property type="project" value="InterPro"/>
</dbReference>
<dbReference type="EMBL" id="WHVB01000010">
    <property type="protein sequence ID" value="KAF8479338.1"/>
    <property type="molecule type" value="Genomic_DNA"/>
</dbReference>
<name>A0A9P5MUV6_9AGAM</name>
<feature type="region of interest" description="Disordered" evidence="2">
    <location>
        <begin position="59"/>
        <end position="99"/>
    </location>
</feature>
<dbReference type="Proteomes" id="UP000759537">
    <property type="component" value="Unassembled WGS sequence"/>
</dbReference>
<organism evidence="3 4">
    <name type="scientific">Russula ochroleuca</name>
    <dbReference type="NCBI Taxonomy" id="152965"/>
    <lineage>
        <taxon>Eukaryota</taxon>
        <taxon>Fungi</taxon>
        <taxon>Dikarya</taxon>
        <taxon>Basidiomycota</taxon>
        <taxon>Agaricomycotina</taxon>
        <taxon>Agaricomycetes</taxon>
        <taxon>Russulales</taxon>
        <taxon>Russulaceae</taxon>
        <taxon>Russula</taxon>
    </lineage>
</organism>
<comment type="similarity">
    <text evidence="1">Belongs to the PPP4R2 family.</text>
</comment>
<dbReference type="GO" id="GO:0030289">
    <property type="term" value="C:protein phosphatase 4 complex"/>
    <property type="evidence" value="ECO:0007669"/>
    <property type="project" value="InterPro"/>
</dbReference>
<dbReference type="Pfam" id="PF09184">
    <property type="entry name" value="PPP4R2"/>
    <property type="match status" value="1"/>
</dbReference>
<keyword evidence="4" id="KW-1185">Reference proteome</keyword>
<accession>A0A9P5MUV6</accession>
<dbReference type="AlphaFoldDB" id="A0A9P5MUV6"/>
<dbReference type="PANTHER" id="PTHR16487:SF0">
    <property type="entry name" value="PROTEIN PHOSPHATASE 4 REGULATORY SUBUNIT 2-RELATED"/>
    <property type="match status" value="1"/>
</dbReference>
<dbReference type="GO" id="GO:0005634">
    <property type="term" value="C:nucleus"/>
    <property type="evidence" value="ECO:0007669"/>
    <property type="project" value="TreeGrafter"/>
</dbReference>
<evidence type="ECO:0000313" key="4">
    <source>
        <dbReference type="Proteomes" id="UP000759537"/>
    </source>
</evidence>
<reference evidence="3" key="2">
    <citation type="journal article" date="2020" name="Nat. Commun.">
        <title>Large-scale genome sequencing of mycorrhizal fungi provides insights into the early evolution of symbiotic traits.</title>
        <authorList>
            <person name="Miyauchi S."/>
            <person name="Kiss E."/>
            <person name="Kuo A."/>
            <person name="Drula E."/>
            <person name="Kohler A."/>
            <person name="Sanchez-Garcia M."/>
            <person name="Morin E."/>
            <person name="Andreopoulos B."/>
            <person name="Barry K.W."/>
            <person name="Bonito G."/>
            <person name="Buee M."/>
            <person name="Carver A."/>
            <person name="Chen C."/>
            <person name="Cichocki N."/>
            <person name="Clum A."/>
            <person name="Culley D."/>
            <person name="Crous P.W."/>
            <person name="Fauchery L."/>
            <person name="Girlanda M."/>
            <person name="Hayes R.D."/>
            <person name="Keri Z."/>
            <person name="LaButti K."/>
            <person name="Lipzen A."/>
            <person name="Lombard V."/>
            <person name="Magnuson J."/>
            <person name="Maillard F."/>
            <person name="Murat C."/>
            <person name="Nolan M."/>
            <person name="Ohm R.A."/>
            <person name="Pangilinan J."/>
            <person name="Pereira M.F."/>
            <person name="Perotto S."/>
            <person name="Peter M."/>
            <person name="Pfister S."/>
            <person name="Riley R."/>
            <person name="Sitrit Y."/>
            <person name="Stielow J.B."/>
            <person name="Szollosi G."/>
            <person name="Zifcakova L."/>
            <person name="Stursova M."/>
            <person name="Spatafora J.W."/>
            <person name="Tedersoo L."/>
            <person name="Vaario L.M."/>
            <person name="Yamada A."/>
            <person name="Yan M."/>
            <person name="Wang P."/>
            <person name="Xu J."/>
            <person name="Bruns T."/>
            <person name="Baldrian P."/>
            <person name="Vilgalys R."/>
            <person name="Dunand C."/>
            <person name="Henrissat B."/>
            <person name="Grigoriev I.V."/>
            <person name="Hibbett D."/>
            <person name="Nagy L.G."/>
            <person name="Martin F.M."/>
        </authorList>
    </citation>
    <scope>NUCLEOTIDE SEQUENCE</scope>
    <source>
        <strain evidence="3">Prilba</strain>
    </source>
</reference>
<feature type="compositionally biased region" description="Basic and acidic residues" evidence="2">
    <location>
        <begin position="274"/>
        <end position="318"/>
    </location>
</feature>
<sequence length="318" mass="35256">MSSDFQWSQEYDNTLERISSTDLVDIEWPKLRNIIKYKINQNIAAFLADAQAHKSSSIYVPPFSPRPSTNGGLKLPPFPSRERDESNPNEAPKEHYTPEEAANVKETLFTQLNGFDAPPFTIQRLADLCARPRENYTALGKYCRALEKTLYVTSTWDSFPTLPLQPLDSMAFVAARVGLSSSSAPSTPLFSPITFLHDDARRSHSRSPPPSPLNLNGAEHGGGVSLNAEVLSIETRELGLVDELDDPNPGHLSDRPTALTSVTSIGGSSGVISLEDRFVRASDEEREGEPEMKRQREEEDHSTDSLLDERDGDKENKS</sequence>
<gene>
    <name evidence="3" type="ORF">DFH94DRAFT_51110</name>
</gene>
<dbReference type="InterPro" id="IPR015267">
    <property type="entry name" value="PPP4R2"/>
</dbReference>
<comment type="caution">
    <text evidence="3">The sequence shown here is derived from an EMBL/GenBank/DDBJ whole genome shotgun (WGS) entry which is preliminary data.</text>
</comment>
<proteinExistence type="inferred from homology"/>
<feature type="compositionally biased region" description="Low complexity" evidence="2">
    <location>
        <begin position="260"/>
        <end position="273"/>
    </location>
</feature>
<dbReference type="PANTHER" id="PTHR16487">
    <property type="entry name" value="PPP4R2-RELATED PROTEIN"/>
    <property type="match status" value="1"/>
</dbReference>
<dbReference type="GO" id="GO:0005737">
    <property type="term" value="C:cytoplasm"/>
    <property type="evidence" value="ECO:0007669"/>
    <property type="project" value="TreeGrafter"/>
</dbReference>
<protein>
    <submittedName>
        <fullName evidence="3">PPP4R2-domain-containing protein</fullName>
    </submittedName>
</protein>
<reference evidence="3" key="1">
    <citation type="submission" date="2019-10" db="EMBL/GenBank/DDBJ databases">
        <authorList>
            <consortium name="DOE Joint Genome Institute"/>
            <person name="Kuo A."/>
            <person name="Miyauchi S."/>
            <person name="Kiss E."/>
            <person name="Drula E."/>
            <person name="Kohler A."/>
            <person name="Sanchez-Garcia M."/>
            <person name="Andreopoulos B."/>
            <person name="Barry K.W."/>
            <person name="Bonito G."/>
            <person name="Buee M."/>
            <person name="Carver A."/>
            <person name="Chen C."/>
            <person name="Cichocki N."/>
            <person name="Clum A."/>
            <person name="Culley D."/>
            <person name="Crous P.W."/>
            <person name="Fauchery L."/>
            <person name="Girlanda M."/>
            <person name="Hayes R."/>
            <person name="Keri Z."/>
            <person name="LaButti K."/>
            <person name="Lipzen A."/>
            <person name="Lombard V."/>
            <person name="Magnuson J."/>
            <person name="Maillard F."/>
            <person name="Morin E."/>
            <person name="Murat C."/>
            <person name="Nolan M."/>
            <person name="Ohm R."/>
            <person name="Pangilinan J."/>
            <person name="Pereira M."/>
            <person name="Perotto S."/>
            <person name="Peter M."/>
            <person name="Riley R."/>
            <person name="Sitrit Y."/>
            <person name="Stielow B."/>
            <person name="Szollosi G."/>
            <person name="Zifcakova L."/>
            <person name="Stursova M."/>
            <person name="Spatafora J.W."/>
            <person name="Tedersoo L."/>
            <person name="Vaario L.-M."/>
            <person name="Yamada A."/>
            <person name="Yan M."/>
            <person name="Wang P."/>
            <person name="Xu J."/>
            <person name="Bruns T."/>
            <person name="Baldrian P."/>
            <person name="Vilgalys R."/>
            <person name="Henrissat B."/>
            <person name="Grigoriev I.V."/>
            <person name="Hibbett D."/>
            <person name="Nagy L.G."/>
            <person name="Martin F.M."/>
        </authorList>
    </citation>
    <scope>NUCLEOTIDE SEQUENCE</scope>
    <source>
        <strain evidence="3">Prilba</strain>
    </source>
</reference>
<evidence type="ECO:0000256" key="1">
    <source>
        <dbReference type="ARBA" id="ARBA00009207"/>
    </source>
</evidence>